<proteinExistence type="predicted"/>
<protein>
    <submittedName>
        <fullName evidence="3">3'a2rel-related protein</fullName>
    </submittedName>
</protein>
<dbReference type="EMBL" id="BLBS01000029">
    <property type="protein sequence ID" value="GET88536.1"/>
    <property type="molecule type" value="Genomic_DNA"/>
</dbReference>
<evidence type="ECO:0000313" key="4">
    <source>
        <dbReference type="Proteomes" id="UP000419144"/>
    </source>
</evidence>
<dbReference type="AlphaFoldDB" id="A0A640KHL1"/>
<evidence type="ECO:0000313" key="2">
    <source>
        <dbReference type="EMBL" id="GET88536.1"/>
    </source>
</evidence>
<dbReference type="EMBL" id="BLBS01000029">
    <property type="protein sequence ID" value="GET88554.1"/>
    <property type="molecule type" value="Genomic_DNA"/>
</dbReference>
<feature type="compositionally biased region" description="Basic and acidic residues" evidence="1">
    <location>
        <begin position="87"/>
        <end position="105"/>
    </location>
</feature>
<dbReference type="Proteomes" id="UP000419144">
    <property type="component" value="Unassembled WGS sequence"/>
</dbReference>
<accession>A0A640KHL1</accession>
<sequence length="138" mass="14505">MPLSALPDSGGAAMQSLQRAAGNEGGSSSVVVSRPNSAFEQILSSAVAPLPVGREFHQRGNDTDGGKVADSATGSEASAAPWPRSRARAERHAGNEGLEEEHAFQADEELDEEYQDEESDNDEGPTQRHRSGAYVPGS</sequence>
<organism evidence="3 4">
    <name type="scientific">Leishmania tarentolae</name>
    <name type="common">Sauroleishmania tarentolae</name>
    <dbReference type="NCBI Taxonomy" id="5689"/>
    <lineage>
        <taxon>Eukaryota</taxon>
        <taxon>Discoba</taxon>
        <taxon>Euglenozoa</taxon>
        <taxon>Kinetoplastea</taxon>
        <taxon>Metakinetoplastina</taxon>
        <taxon>Trypanosomatida</taxon>
        <taxon>Trypanosomatidae</taxon>
        <taxon>Leishmaniinae</taxon>
        <taxon>Leishmania</taxon>
        <taxon>lizard Leishmania</taxon>
    </lineage>
</organism>
<reference evidence="3 4" key="1">
    <citation type="submission" date="2019-11" db="EMBL/GenBank/DDBJ databases">
        <title>Leishmania tarentolae CDS.</title>
        <authorList>
            <person name="Goto Y."/>
            <person name="Yamagishi J."/>
        </authorList>
    </citation>
    <scope>NUCLEOTIDE SEQUENCE [LARGE SCALE GENOMIC DNA]</scope>
    <source>
        <strain evidence="3 4">Parrot Tar II</strain>
    </source>
</reference>
<dbReference type="VEuPathDB" id="TriTrypDB:LtaPh_2206631"/>
<feature type="region of interest" description="Disordered" evidence="1">
    <location>
        <begin position="1"/>
        <end position="32"/>
    </location>
</feature>
<feature type="compositionally biased region" description="Acidic residues" evidence="1">
    <location>
        <begin position="106"/>
        <end position="123"/>
    </location>
</feature>
<keyword evidence="4" id="KW-1185">Reference proteome</keyword>
<evidence type="ECO:0000313" key="3">
    <source>
        <dbReference type="EMBL" id="GET88554.1"/>
    </source>
</evidence>
<feature type="compositionally biased region" description="Basic and acidic residues" evidence="1">
    <location>
        <begin position="54"/>
        <end position="67"/>
    </location>
</feature>
<dbReference type="OrthoDB" id="267743at2759"/>
<gene>
    <name evidence="2" type="ORF">LtaPh_2206631</name>
    <name evidence="3" type="ORF">LtaPh_2208100</name>
</gene>
<comment type="caution">
    <text evidence="3">The sequence shown here is derived from an EMBL/GenBank/DDBJ whole genome shotgun (WGS) entry which is preliminary data.</text>
</comment>
<name>A0A640KHL1_LEITA</name>
<dbReference type="VEuPathDB" id="TriTrypDB:LtaPh_2208100"/>
<feature type="region of interest" description="Disordered" evidence="1">
    <location>
        <begin position="47"/>
        <end position="138"/>
    </location>
</feature>
<feature type="compositionally biased region" description="Low complexity" evidence="1">
    <location>
        <begin position="75"/>
        <end position="84"/>
    </location>
</feature>
<evidence type="ECO:0000256" key="1">
    <source>
        <dbReference type="SAM" id="MobiDB-lite"/>
    </source>
</evidence>